<reference evidence="5 6" key="1">
    <citation type="submission" date="2018-02" db="EMBL/GenBank/DDBJ databases">
        <title>The genomes of Aspergillus section Nigri reveals drivers in fungal speciation.</title>
        <authorList>
            <consortium name="DOE Joint Genome Institute"/>
            <person name="Vesth T.C."/>
            <person name="Nybo J."/>
            <person name="Theobald S."/>
            <person name="Brandl J."/>
            <person name="Frisvad J.C."/>
            <person name="Nielsen K.F."/>
            <person name="Lyhne E.K."/>
            <person name="Kogle M.E."/>
            <person name="Kuo A."/>
            <person name="Riley R."/>
            <person name="Clum A."/>
            <person name="Nolan M."/>
            <person name="Lipzen A."/>
            <person name="Salamov A."/>
            <person name="Henrissat B."/>
            <person name="Wiebenga A."/>
            <person name="De vries R.P."/>
            <person name="Grigoriev I.V."/>
            <person name="Mortensen U.H."/>
            <person name="Andersen M.R."/>
            <person name="Baker S.E."/>
        </authorList>
    </citation>
    <scope>NUCLEOTIDE SEQUENCE [LARGE SCALE GENOMIC DNA]</scope>
    <source>
        <strain evidence="5 6">CBS 707.79</strain>
    </source>
</reference>
<keyword evidence="6" id="KW-1185">Reference proteome</keyword>
<evidence type="ECO:0000256" key="3">
    <source>
        <dbReference type="ARBA" id="ARBA00022729"/>
    </source>
</evidence>
<dbReference type="InterPro" id="IPR024535">
    <property type="entry name" value="RHGA/B-epi-like_pectate_lyase"/>
</dbReference>
<protein>
    <submittedName>
        <fullName evidence="5">Exo-beta-1,3-glucanase</fullName>
    </submittedName>
</protein>
<dbReference type="InterPro" id="IPR039279">
    <property type="entry name" value="QRT3-like"/>
</dbReference>
<dbReference type="GO" id="GO:0005576">
    <property type="term" value="C:extracellular region"/>
    <property type="evidence" value="ECO:0007669"/>
    <property type="project" value="UniProtKB-SubCell"/>
</dbReference>
<proteinExistence type="predicted"/>
<feature type="domain" description="Rhamnogalacturonase A/B/Epimerase-like pectate lyase" evidence="4">
    <location>
        <begin position="87"/>
        <end position="309"/>
    </location>
</feature>
<accession>A0A319D862</accession>
<dbReference type="Pfam" id="PF12708">
    <property type="entry name" value="Pect-lyase_RHGA_epim"/>
    <property type="match status" value="2"/>
</dbReference>
<dbReference type="PANTHER" id="PTHR33928:SF2">
    <property type="entry name" value="PECTATE LYASE SUPERFAMILY PROTEIN DOMAIN-CONTAINING PROTEIN-RELATED"/>
    <property type="match status" value="1"/>
</dbReference>
<dbReference type="Gene3D" id="2.160.20.10">
    <property type="entry name" value="Single-stranded right-handed beta-helix, Pectin lyase-like"/>
    <property type="match status" value="2"/>
</dbReference>
<dbReference type="InterPro" id="IPR012334">
    <property type="entry name" value="Pectin_lyas_fold"/>
</dbReference>
<feature type="domain" description="Rhamnogalacturonase A/B/Epimerase-like pectate lyase" evidence="4">
    <location>
        <begin position="433"/>
        <end position="498"/>
    </location>
</feature>
<name>A0A319D862_9EURO</name>
<dbReference type="AlphaFoldDB" id="A0A319D862"/>
<dbReference type="CDD" id="cd23668">
    <property type="entry name" value="GH55_beta13glucanase-like"/>
    <property type="match status" value="1"/>
</dbReference>
<evidence type="ECO:0000256" key="2">
    <source>
        <dbReference type="ARBA" id="ARBA00022525"/>
    </source>
</evidence>
<dbReference type="FunFam" id="2.160.20.10:FF:000049">
    <property type="entry name" value="Putative exo-beta-1,3-glucanase"/>
    <property type="match status" value="1"/>
</dbReference>
<evidence type="ECO:0000259" key="4">
    <source>
        <dbReference type="Pfam" id="PF12708"/>
    </source>
</evidence>
<comment type="subcellular location">
    <subcellularLocation>
        <location evidence="1">Secreted</location>
    </subcellularLocation>
</comment>
<keyword evidence="3" id="KW-0732">Signal</keyword>
<organism evidence="5 6">
    <name type="scientific">Aspergillus ellipticus CBS 707.79</name>
    <dbReference type="NCBI Taxonomy" id="1448320"/>
    <lineage>
        <taxon>Eukaryota</taxon>
        <taxon>Fungi</taxon>
        <taxon>Dikarya</taxon>
        <taxon>Ascomycota</taxon>
        <taxon>Pezizomycotina</taxon>
        <taxon>Eurotiomycetes</taxon>
        <taxon>Eurotiomycetidae</taxon>
        <taxon>Eurotiales</taxon>
        <taxon>Aspergillaceae</taxon>
        <taxon>Aspergillus</taxon>
        <taxon>Aspergillus subgen. Circumdati</taxon>
    </lineage>
</organism>
<sequence>MTSSSQVRYFPPVTYSPRPSGIPFVIQNSSAQPWEARVAPPAAEGTFRPASVCASSDTTPGYWYENIDHNGESSFMDSAYKDSYNVFRNVVDDFGADNTGSQDAAAAIQAAIKAGPANGPDRGSHTMGTTGQPAIVYLPEGTYLLKSSLQFYVGTVLIGDPTNPPVLKASWDFADDHMIYGKDPNYGGTINFYIGLKNVVLDSTNADTNKAITLLDWTVSQATQLTNVGFRMVQNSGAHVGLTTQYDYNSNLILNDLWFSGGAIGMKLSGQQWVFKNLKFMGTTTGVIAGGTDIVFLGCQFEQGNLGIDAQGTSGSLTVIDTVGIGMNTLISSHTSDTAGNSIVLDNVQNSGPTVSIGGIPLLSGNMPDTWVHGHVYTPGNTQYQAEQGRIMTTARIPPLVSGRNYFTMAPPTYQDYDVGKILNIKNVPGKPVLGDGQTDDTRNINDILSSNRDCSIFYFPAGTYLVTDTIFVPINTRIVGDPFASTISAVGSNFENEAAPRSMFRVGYPGDVGVAQVSDLVFTTADVLPGCKLVEINAAGSSPGDVGFWNTHFRIGGAVGSLVETKCTYNANNCKAAWGLLHLTTTSSAYIENMWGWTADHDLDGNNPQTISTGRGVLVEATAATWLIGTGFEHNTLYQYNFEYARNVFSAMQQSESPYWQGQASLALNPAPWTASLISSDPDYSYCDPNDSKCRMALFERIHGSSNLFLYGGCNWVFFNNNGNCDGDCQTNAIQVSQSTSIYMYGTNTKSTTNMVIEGTQPIARESDNAGGWGGVLAAYLYDS</sequence>
<dbReference type="SUPFAM" id="SSF51126">
    <property type="entry name" value="Pectin lyase-like"/>
    <property type="match status" value="2"/>
</dbReference>
<dbReference type="InterPro" id="IPR011050">
    <property type="entry name" value="Pectin_lyase_fold/virulence"/>
</dbReference>
<dbReference type="PANTHER" id="PTHR33928">
    <property type="entry name" value="POLYGALACTURONASE QRT3"/>
    <property type="match status" value="1"/>
</dbReference>
<gene>
    <name evidence="5" type="ORF">BO71DRAFT_327723</name>
</gene>
<evidence type="ECO:0000313" key="6">
    <source>
        <dbReference type="Proteomes" id="UP000247810"/>
    </source>
</evidence>
<dbReference type="VEuPathDB" id="FungiDB:BO71DRAFT_327723"/>
<dbReference type="STRING" id="1448320.A0A319D862"/>
<dbReference type="Proteomes" id="UP000247810">
    <property type="component" value="Unassembled WGS sequence"/>
</dbReference>
<evidence type="ECO:0000313" key="5">
    <source>
        <dbReference type="EMBL" id="PYH93449.1"/>
    </source>
</evidence>
<dbReference type="FunFam" id="2.160.20.10:FF:000043">
    <property type="entry name" value="Exo-beta-1,3-glucanase, putative"/>
    <property type="match status" value="1"/>
</dbReference>
<dbReference type="OrthoDB" id="1046782at2759"/>
<keyword evidence="2" id="KW-0964">Secreted</keyword>
<dbReference type="GO" id="GO:0004650">
    <property type="term" value="F:polygalacturonase activity"/>
    <property type="evidence" value="ECO:0007669"/>
    <property type="project" value="InterPro"/>
</dbReference>
<dbReference type="EMBL" id="KZ825893">
    <property type="protein sequence ID" value="PYH93449.1"/>
    <property type="molecule type" value="Genomic_DNA"/>
</dbReference>
<evidence type="ECO:0000256" key="1">
    <source>
        <dbReference type="ARBA" id="ARBA00004613"/>
    </source>
</evidence>